<dbReference type="GO" id="GO:0045739">
    <property type="term" value="P:positive regulation of DNA repair"/>
    <property type="evidence" value="ECO:0007669"/>
    <property type="project" value="UniProtKB-UniRule"/>
</dbReference>
<dbReference type="GO" id="GO:0006302">
    <property type="term" value="P:double-strand break repair"/>
    <property type="evidence" value="ECO:0007669"/>
    <property type="project" value="UniProtKB-UniRule"/>
</dbReference>
<proteinExistence type="inferred from homology"/>
<evidence type="ECO:0000256" key="12">
    <source>
        <dbReference type="ARBA" id="ARBA00023242"/>
    </source>
</evidence>
<evidence type="ECO:0000256" key="13">
    <source>
        <dbReference type="ARBA" id="ARBA00023306"/>
    </source>
</evidence>
<dbReference type="EMBL" id="CAACVG010008418">
    <property type="protein sequence ID" value="VEN49709.1"/>
    <property type="molecule type" value="Genomic_DNA"/>
</dbReference>
<evidence type="ECO:0000256" key="10">
    <source>
        <dbReference type="ARBA" id="ARBA00022853"/>
    </source>
</evidence>
<reference evidence="16 17" key="1">
    <citation type="submission" date="2019-01" db="EMBL/GenBank/DDBJ databases">
        <authorList>
            <person name="Sayadi A."/>
        </authorList>
    </citation>
    <scope>NUCLEOTIDE SEQUENCE [LARGE SCALE GENOMIC DNA]</scope>
</reference>
<sequence length="358" mass="41390">MGISPCLKKHFDELCLNSCLGLSSISYNDITPYNSADFIIKVPYAGKKLKWDILFDPDDFTFPPDFDFNDDCFLADPDLEILEQNAPSLENWNLDNPKMLAIILNEFLEYYKKLQIEKLKIENIYSRYYEEYEDLISGDHIKPEDVQVSVDSSNMIIFLIEIKLDLTALIEYCNDLELLDLDSNIQLKITINKMDGSNTKSYIQYPPQMEHLFGDHPALPKFGKEVPIKEYVAAVNEMLTQKISHITEGCRLRKEFIRSIYALCRSYTVEVDTKHFTRIIILAKHQEYSCLVTIIAGNKFPQEKPIIKLSSIYCQEGKSCNKILPKYQYNTALGPDKNAYNLVKSLPQLICQMKQHKC</sequence>
<keyword evidence="5 15" id="KW-0053">Apoptosis</keyword>
<evidence type="ECO:0000256" key="5">
    <source>
        <dbReference type="ARBA" id="ARBA00022703"/>
    </source>
</evidence>
<dbReference type="GO" id="GO:0006325">
    <property type="term" value="P:chromatin organization"/>
    <property type="evidence" value="ECO:0007669"/>
    <property type="project" value="UniProtKB-UniRule"/>
</dbReference>
<keyword evidence="7 15" id="KW-0227">DNA damage</keyword>
<evidence type="ECO:0000313" key="16">
    <source>
        <dbReference type="EMBL" id="VEN49709.1"/>
    </source>
</evidence>
<keyword evidence="12 15" id="KW-0539">Nucleus</keyword>
<dbReference type="GO" id="GO:0051301">
    <property type="term" value="P:cell division"/>
    <property type="evidence" value="ECO:0007669"/>
    <property type="project" value="UniProtKB-UniRule"/>
</dbReference>
<evidence type="ECO:0000256" key="3">
    <source>
        <dbReference type="ARBA" id="ARBA00022490"/>
    </source>
</evidence>
<evidence type="ECO:0000313" key="17">
    <source>
        <dbReference type="Proteomes" id="UP000410492"/>
    </source>
</evidence>
<dbReference type="GO" id="GO:0005737">
    <property type="term" value="C:cytoplasm"/>
    <property type="evidence" value="ECO:0007669"/>
    <property type="project" value="UniProtKB-SubCell"/>
</dbReference>
<comment type="domain">
    <text evidence="15">Contains 2 ubiquitin-conjugating enzyme family-like (UEV-like) regions. These regions lack the critical Cys residues required for ubiquitination but retain the ability to bind ubiquitin.</text>
</comment>
<gene>
    <name evidence="16" type="ORF">CALMAC_LOCUS10738</name>
</gene>
<dbReference type="InterPro" id="IPR010358">
    <property type="entry name" value="BRE"/>
</dbReference>
<dbReference type="GO" id="GO:0007095">
    <property type="term" value="P:mitotic G2 DNA damage checkpoint signaling"/>
    <property type="evidence" value="ECO:0007669"/>
    <property type="project" value="UniProtKB-UniRule"/>
</dbReference>
<dbReference type="GO" id="GO:0006915">
    <property type="term" value="P:apoptotic process"/>
    <property type="evidence" value="ECO:0007669"/>
    <property type="project" value="UniProtKB-UniRule"/>
</dbReference>
<accession>A0A653CPW7</accession>
<dbReference type="GO" id="GO:0070552">
    <property type="term" value="C:BRISC complex"/>
    <property type="evidence" value="ECO:0007669"/>
    <property type="project" value="UniProtKB-UniRule"/>
</dbReference>
<keyword evidence="3 15" id="KW-0963">Cytoplasm</keyword>
<keyword evidence="13 15" id="KW-0131">Cell cycle</keyword>
<evidence type="ECO:0000256" key="15">
    <source>
        <dbReference type="RuleBase" id="RU368019"/>
    </source>
</evidence>
<evidence type="ECO:0000256" key="8">
    <source>
        <dbReference type="ARBA" id="ARBA00022776"/>
    </source>
</evidence>
<evidence type="ECO:0000256" key="14">
    <source>
        <dbReference type="ARBA" id="ARBA00025766"/>
    </source>
</evidence>
<name>A0A653CPW7_CALMS</name>
<keyword evidence="8 15" id="KW-0498">Mitosis</keyword>
<comment type="subunit">
    <text evidence="15">Component of the ARISC complex. Component of the BRCA1-A complex. Component of the BRISC complex. Binds polyubiquitin.</text>
</comment>
<evidence type="ECO:0000256" key="2">
    <source>
        <dbReference type="ARBA" id="ARBA00019438"/>
    </source>
</evidence>
<keyword evidence="4 15" id="KW-0132">Cell division</keyword>
<dbReference type="PANTHER" id="PTHR15189:SF7">
    <property type="entry name" value="BRISC AND BRCA1-A COMPLEX MEMBER 2"/>
    <property type="match status" value="1"/>
</dbReference>
<evidence type="ECO:0000256" key="7">
    <source>
        <dbReference type="ARBA" id="ARBA00022763"/>
    </source>
</evidence>
<comment type="similarity">
    <text evidence="14 15">Belongs to the BABAM2 family.</text>
</comment>
<keyword evidence="6" id="KW-0677">Repeat</keyword>
<protein>
    <recommendedName>
        <fullName evidence="2 15">BRISC and BRCA1-A complex member 2</fullName>
    </recommendedName>
</protein>
<dbReference type="OrthoDB" id="538811at2759"/>
<dbReference type="PANTHER" id="PTHR15189">
    <property type="entry name" value="BRISC AND BRCA1-A COMPLEX MEMBER 2"/>
    <property type="match status" value="1"/>
</dbReference>
<evidence type="ECO:0000256" key="1">
    <source>
        <dbReference type="ARBA" id="ARBA00004123"/>
    </source>
</evidence>
<keyword evidence="10 15" id="KW-0156">Chromatin regulator</keyword>
<dbReference type="GO" id="GO:0010212">
    <property type="term" value="P:response to ionizing radiation"/>
    <property type="evidence" value="ECO:0007669"/>
    <property type="project" value="UniProtKB-UniRule"/>
</dbReference>
<dbReference type="GO" id="GO:0031593">
    <property type="term" value="F:polyubiquitin modification-dependent protein binding"/>
    <property type="evidence" value="ECO:0007669"/>
    <property type="project" value="UniProtKB-UniRule"/>
</dbReference>
<keyword evidence="9 15" id="KW-0833">Ubl conjugation pathway</keyword>
<evidence type="ECO:0000256" key="4">
    <source>
        <dbReference type="ARBA" id="ARBA00022618"/>
    </source>
</evidence>
<evidence type="ECO:0000256" key="11">
    <source>
        <dbReference type="ARBA" id="ARBA00023204"/>
    </source>
</evidence>
<organism evidence="16 17">
    <name type="scientific">Callosobruchus maculatus</name>
    <name type="common">Southern cowpea weevil</name>
    <name type="synonym">Pulse bruchid</name>
    <dbReference type="NCBI Taxonomy" id="64391"/>
    <lineage>
        <taxon>Eukaryota</taxon>
        <taxon>Metazoa</taxon>
        <taxon>Ecdysozoa</taxon>
        <taxon>Arthropoda</taxon>
        <taxon>Hexapoda</taxon>
        <taxon>Insecta</taxon>
        <taxon>Pterygota</taxon>
        <taxon>Neoptera</taxon>
        <taxon>Endopterygota</taxon>
        <taxon>Coleoptera</taxon>
        <taxon>Polyphaga</taxon>
        <taxon>Cucujiformia</taxon>
        <taxon>Chrysomeloidea</taxon>
        <taxon>Chrysomelidae</taxon>
        <taxon>Bruchinae</taxon>
        <taxon>Bruchini</taxon>
        <taxon>Callosobruchus</taxon>
    </lineage>
</organism>
<dbReference type="Proteomes" id="UP000410492">
    <property type="component" value="Unassembled WGS sequence"/>
</dbReference>
<comment type="subcellular location">
    <subcellularLocation>
        <location evidence="15">Cytoplasm</location>
    </subcellularLocation>
    <subcellularLocation>
        <location evidence="1 15">Nucleus</location>
    </subcellularLocation>
    <text evidence="15">Localizes at sites of DNA damage at double-strand breaks (DSBs).</text>
</comment>
<evidence type="ECO:0000256" key="9">
    <source>
        <dbReference type="ARBA" id="ARBA00022786"/>
    </source>
</evidence>
<dbReference type="AlphaFoldDB" id="A0A653CPW7"/>
<keyword evidence="11 15" id="KW-0234">DNA repair</keyword>
<keyword evidence="17" id="KW-1185">Reference proteome</keyword>
<dbReference type="GO" id="GO:0070531">
    <property type="term" value="C:BRCA1-A complex"/>
    <property type="evidence" value="ECO:0007669"/>
    <property type="project" value="UniProtKB-UniRule"/>
</dbReference>
<evidence type="ECO:0000256" key="6">
    <source>
        <dbReference type="ARBA" id="ARBA00022737"/>
    </source>
</evidence>
<comment type="function">
    <text evidence="15">May play a role in homeostasis or cellular differentiation in cells of neural, epithelial and germline origins. May also act as a death receptor-associated anti-apoptotic protein, which inhibits the mitochondrial apoptotic pathway.</text>
</comment>
<dbReference type="Pfam" id="PF06113">
    <property type="entry name" value="BRE"/>
    <property type="match status" value="1"/>
</dbReference>